<evidence type="ECO:0000256" key="1">
    <source>
        <dbReference type="SAM" id="MobiDB-lite"/>
    </source>
</evidence>
<gene>
    <name evidence="2" type="primary">ORF103379</name>
</gene>
<dbReference type="EMBL" id="HACG01030325">
    <property type="protein sequence ID" value="CEK77190.1"/>
    <property type="molecule type" value="Transcribed_RNA"/>
</dbReference>
<feature type="non-terminal residue" evidence="2">
    <location>
        <position position="87"/>
    </location>
</feature>
<evidence type="ECO:0000313" key="2">
    <source>
        <dbReference type="EMBL" id="CEK77190.1"/>
    </source>
</evidence>
<dbReference type="AlphaFoldDB" id="A0A0B7AB42"/>
<name>A0A0B7AB42_9EUPU</name>
<accession>A0A0B7AB42</accession>
<sequence>SSFDGKTFPFSPKASKRSKCPVPDTTKREFQTCFMKRNVQLCDLNANIPKRFLRMLLSRFSLKTIPFPTKSSRLGKYTLADSRKRVF</sequence>
<reference evidence="2" key="1">
    <citation type="submission" date="2014-12" db="EMBL/GenBank/DDBJ databases">
        <title>Insight into the proteome of Arion vulgaris.</title>
        <authorList>
            <person name="Aradska J."/>
            <person name="Bulat T."/>
            <person name="Smidak R."/>
            <person name="Sarate P."/>
            <person name="Gangsoo J."/>
            <person name="Sialana F."/>
            <person name="Bilban M."/>
            <person name="Lubec G."/>
        </authorList>
    </citation>
    <scope>NUCLEOTIDE SEQUENCE</scope>
    <source>
        <tissue evidence="2">Skin</tissue>
    </source>
</reference>
<feature type="region of interest" description="Disordered" evidence="1">
    <location>
        <begin position="1"/>
        <end position="24"/>
    </location>
</feature>
<protein>
    <submittedName>
        <fullName evidence="2">Uncharacterized protein</fullName>
    </submittedName>
</protein>
<proteinExistence type="predicted"/>
<organism evidence="2">
    <name type="scientific">Arion vulgaris</name>
    <dbReference type="NCBI Taxonomy" id="1028688"/>
    <lineage>
        <taxon>Eukaryota</taxon>
        <taxon>Metazoa</taxon>
        <taxon>Spiralia</taxon>
        <taxon>Lophotrochozoa</taxon>
        <taxon>Mollusca</taxon>
        <taxon>Gastropoda</taxon>
        <taxon>Heterobranchia</taxon>
        <taxon>Euthyneura</taxon>
        <taxon>Panpulmonata</taxon>
        <taxon>Eupulmonata</taxon>
        <taxon>Stylommatophora</taxon>
        <taxon>Helicina</taxon>
        <taxon>Arionoidea</taxon>
        <taxon>Arionidae</taxon>
        <taxon>Arion</taxon>
    </lineage>
</organism>
<feature type="non-terminal residue" evidence="2">
    <location>
        <position position="1"/>
    </location>
</feature>